<dbReference type="PANTHER" id="PTHR46268:SF27">
    <property type="entry name" value="UNIVERSAL STRESS PROTEIN RV2623"/>
    <property type="match status" value="1"/>
</dbReference>
<dbReference type="Gene3D" id="3.40.50.620">
    <property type="entry name" value="HUPs"/>
    <property type="match status" value="2"/>
</dbReference>
<protein>
    <submittedName>
        <fullName evidence="3">Nucleotide-binding universal stress UspA family protein</fullName>
    </submittedName>
</protein>
<dbReference type="InterPro" id="IPR014729">
    <property type="entry name" value="Rossmann-like_a/b/a_fold"/>
</dbReference>
<dbReference type="OrthoDB" id="5242641at2"/>
<comment type="caution">
    <text evidence="3">The sequence shown here is derived from an EMBL/GenBank/DDBJ whole genome shotgun (WGS) entry which is preliminary data.</text>
</comment>
<dbReference type="CDD" id="cd00293">
    <property type="entry name" value="USP-like"/>
    <property type="match status" value="2"/>
</dbReference>
<proteinExistence type="inferred from homology"/>
<dbReference type="InterPro" id="IPR006016">
    <property type="entry name" value="UspA"/>
</dbReference>
<accession>A0A495EWJ8</accession>
<feature type="domain" description="UspA" evidence="2">
    <location>
        <begin position="4"/>
        <end position="136"/>
    </location>
</feature>
<comment type="similarity">
    <text evidence="1">Belongs to the universal stress protein A family.</text>
</comment>
<name>A0A495EWJ8_9MICC</name>
<dbReference type="AlphaFoldDB" id="A0A495EWJ8"/>
<gene>
    <name evidence="3" type="ORF">C8D78_1358</name>
</gene>
<dbReference type="RefSeq" id="WP_120951337.1">
    <property type="nucleotide sequence ID" value="NZ_RBIR01000002.1"/>
</dbReference>
<evidence type="ECO:0000259" key="2">
    <source>
        <dbReference type="Pfam" id="PF00582"/>
    </source>
</evidence>
<reference evidence="3 4" key="1">
    <citation type="submission" date="2018-10" db="EMBL/GenBank/DDBJ databases">
        <title>Genomic Encyclopedia of Type Strains, Phase IV (KMG-IV): sequencing the most valuable type-strain genomes for metagenomic binning, comparative biology and taxonomic classification.</title>
        <authorList>
            <person name="Goeker M."/>
        </authorList>
    </citation>
    <scope>NUCLEOTIDE SEQUENCE [LARGE SCALE GENOMIC DNA]</scope>
    <source>
        <strain evidence="3 4">DSM 25586</strain>
    </source>
</reference>
<dbReference type="SUPFAM" id="SSF52402">
    <property type="entry name" value="Adenine nucleotide alpha hydrolases-like"/>
    <property type="match status" value="2"/>
</dbReference>
<dbReference type="PANTHER" id="PTHR46268">
    <property type="entry name" value="STRESS RESPONSE PROTEIN NHAX"/>
    <property type="match status" value="1"/>
</dbReference>
<evidence type="ECO:0000256" key="1">
    <source>
        <dbReference type="ARBA" id="ARBA00008791"/>
    </source>
</evidence>
<evidence type="ECO:0000313" key="3">
    <source>
        <dbReference type="EMBL" id="RKR20716.1"/>
    </source>
</evidence>
<dbReference type="Pfam" id="PF00582">
    <property type="entry name" value="Usp"/>
    <property type="match status" value="2"/>
</dbReference>
<organism evidence="3 4">
    <name type="scientific">Arthrobacter oryzae</name>
    <dbReference type="NCBI Taxonomy" id="409290"/>
    <lineage>
        <taxon>Bacteria</taxon>
        <taxon>Bacillati</taxon>
        <taxon>Actinomycetota</taxon>
        <taxon>Actinomycetes</taxon>
        <taxon>Micrococcales</taxon>
        <taxon>Micrococcaceae</taxon>
        <taxon>Arthrobacter</taxon>
    </lineage>
</organism>
<evidence type="ECO:0000313" key="4">
    <source>
        <dbReference type="Proteomes" id="UP000276055"/>
    </source>
</evidence>
<sequence length="290" mass="30889">MRYVVGYTPTERGADAVALASAMARAQGAHLDLVYVVDRHTPYAAMNPEGNRVSAAEQQVITAERQGMELVPEGLEAHFHVRQADSFAAGLIDAALEYRAGLIVVGAASSGLFKRHTVGSVANALLHAAPVPVALAPRGYRRTEAITRLTLAVGQRAGAEAAIDVAIESAERRGVPLRLVSLVELDAEGAGGENVNAAHVHANTILAAAAHRLPEGHHVSVEVAHGRTIEEAIDDLEWDDGEIMIVGSSRLAEKYKLFIGSTANKVLRALPVPMVVVPRDYQRVDTFPEV</sequence>
<dbReference type="Proteomes" id="UP000276055">
    <property type="component" value="Unassembled WGS sequence"/>
</dbReference>
<feature type="domain" description="UspA" evidence="2">
    <location>
        <begin position="148"/>
        <end position="278"/>
    </location>
</feature>
<dbReference type="EMBL" id="RBIR01000002">
    <property type="protein sequence ID" value="RKR20716.1"/>
    <property type="molecule type" value="Genomic_DNA"/>
</dbReference>